<sequence>MKNLKSLLTLTLSLLLAISIVGCASGKATANDTAKVEKKAKEKAYDPRGVWDYSVQTPDTDSYGIMRITGDNGLYAAVMETDQFGTLNVSGFTVVGKAFSGAIDVMGTTANIEGSFDGDSMSGYVNMGADSFPVQGTRKSN</sequence>
<dbReference type="Proteomes" id="UP000075615">
    <property type="component" value="Unassembled WGS sequence"/>
</dbReference>
<gene>
    <name evidence="2" type="ORF">AWN68_11210</name>
</gene>
<evidence type="ECO:0000256" key="1">
    <source>
        <dbReference type="SAM" id="SignalP"/>
    </source>
</evidence>
<name>A0A150X0S6_9BACT</name>
<feature type="signal peptide" evidence="1">
    <location>
        <begin position="1"/>
        <end position="30"/>
    </location>
</feature>
<keyword evidence="1" id="KW-0732">Signal</keyword>
<dbReference type="EMBL" id="LRDB01000051">
    <property type="protein sequence ID" value="KYG72331.1"/>
    <property type="molecule type" value="Genomic_DNA"/>
</dbReference>
<reference evidence="2 3" key="1">
    <citation type="submission" date="2016-01" db="EMBL/GenBank/DDBJ databases">
        <title>Genome sequencing of Roseivirga echinicomitans KMM 6058.</title>
        <authorList>
            <person name="Selvaratnam C."/>
            <person name="Thevarajoo S."/>
            <person name="Goh K.M."/>
            <person name="Ee R."/>
            <person name="Chan K.-G."/>
            <person name="Chong C.S."/>
        </authorList>
    </citation>
    <scope>NUCLEOTIDE SEQUENCE [LARGE SCALE GENOMIC DNA]</scope>
    <source>
        <strain evidence="2 3">KMM 6058</strain>
    </source>
</reference>
<dbReference type="AlphaFoldDB" id="A0A150X0S6"/>
<dbReference type="OrthoDB" id="982868at2"/>
<proteinExistence type="predicted"/>
<protein>
    <recommendedName>
        <fullName evidence="4">Transferrin-binding protein B C-lobe/N-lobe beta barrel domain-containing protein</fullName>
    </recommendedName>
</protein>
<comment type="caution">
    <text evidence="2">The sequence shown here is derived from an EMBL/GenBank/DDBJ whole genome shotgun (WGS) entry which is preliminary data.</text>
</comment>
<evidence type="ECO:0000313" key="3">
    <source>
        <dbReference type="Proteomes" id="UP000075615"/>
    </source>
</evidence>
<dbReference type="STRING" id="296218.AWN68_11210"/>
<organism evidence="2 3">
    <name type="scientific">Roseivirga echinicomitans</name>
    <dbReference type="NCBI Taxonomy" id="296218"/>
    <lineage>
        <taxon>Bacteria</taxon>
        <taxon>Pseudomonadati</taxon>
        <taxon>Bacteroidota</taxon>
        <taxon>Cytophagia</taxon>
        <taxon>Cytophagales</taxon>
        <taxon>Roseivirgaceae</taxon>
        <taxon>Roseivirga</taxon>
    </lineage>
</organism>
<accession>A0A150X0S6</accession>
<keyword evidence="3" id="KW-1185">Reference proteome</keyword>
<dbReference type="PROSITE" id="PS51257">
    <property type="entry name" value="PROKAR_LIPOPROTEIN"/>
    <property type="match status" value="1"/>
</dbReference>
<dbReference type="RefSeq" id="WP_068418620.1">
    <property type="nucleotide sequence ID" value="NZ_LRDB01000051.1"/>
</dbReference>
<feature type="chain" id="PRO_5007574004" description="Transferrin-binding protein B C-lobe/N-lobe beta barrel domain-containing protein" evidence="1">
    <location>
        <begin position="31"/>
        <end position="141"/>
    </location>
</feature>
<evidence type="ECO:0008006" key="4">
    <source>
        <dbReference type="Google" id="ProtNLM"/>
    </source>
</evidence>
<evidence type="ECO:0000313" key="2">
    <source>
        <dbReference type="EMBL" id="KYG72331.1"/>
    </source>
</evidence>